<dbReference type="InterPro" id="IPR012677">
    <property type="entry name" value="Nucleotide-bd_a/b_plait_sf"/>
</dbReference>
<dbReference type="Proteomes" id="UP000472262">
    <property type="component" value="Unassembled WGS sequence"/>
</dbReference>
<dbReference type="GO" id="GO:0010468">
    <property type="term" value="P:regulation of gene expression"/>
    <property type="evidence" value="ECO:0007669"/>
    <property type="project" value="TreeGrafter"/>
</dbReference>
<feature type="domain" description="RRM" evidence="9">
    <location>
        <begin position="102"/>
        <end position="186"/>
    </location>
</feature>
<protein>
    <submittedName>
        <fullName evidence="10">Heterogeneous nuclear ribonucleoprotein D-like</fullName>
    </submittedName>
</protein>
<dbReference type="GO" id="GO:0005654">
    <property type="term" value="C:nucleoplasm"/>
    <property type="evidence" value="ECO:0007669"/>
    <property type="project" value="TreeGrafter"/>
</dbReference>
<evidence type="ECO:0000256" key="2">
    <source>
        <dbReference type="ARBA" id="ARBA00004496"/>
    </source>
</evidence>
<dbReference type="OMA" id="DQIHEYF"/>
<dbReference type="GO" id="GO:0034046">
    <property type="term" value="F:poly(G) binding"/>
    <property type="evidence" value="ECO:0007669"/>
    <property type="project" value="TreeGrafter"/>
</dbReference>
<dbReference type="PROSITE" id="PS50102">
    <property type="entry name" value="RRM"/>
    <property type="match status" value="2"/>
</dbReference>
<proteinExistence type="predicted"/>
<comment type="subcellular location">
    <subcellularLocation>
        <location evidence="2">Cytoplasm</location>
    </subcellularLocation>
    <subcellularLocation>
        <location evidence="1">Nucleus</location>
    </subcellularLocation>
</comment>
<evidence type="ECO:0000256" key="5">
    <source>
        <dbReference type="ARBA" id="ARBA00022737"/>
    </source>
</evidence>
<keyword evidence="6 8" id="KW-0694">RNA-binding</keyword>
<keyword evidence="3" id="KW-0488">Methylation</keyword>
<dbReference type="InterPro" id="IPR000504">
    <property type="entry name" value="RRM_dom"/>
</dbReference>
<feature type="domain" description="RRM" evidence="9">
    <location>
        <begin position="17"/>
        <end position="99"/>
    </location>
</feature>
<evidence type="ECO:0000256" key="1">
    <source>
        <dbReference type="ARBA" id="ARBA00004123"/>
    </source>
</evidence>
<evidence type="ECO:0000256" key="7">
    <source>
        <dbReference type="ARBA" id="ARBA00023242"/>
    </source>
</evidence>
<accession>A0A672MFH9</accession>
<keyword evidence="4" id="KW-0963">Cytoplasm</keyword>
<reference evidence="10" key="2">
    <citation type="submission" date="2025-09" db="UniProtKB">
        <authorList>
            <consortium name="Ensembl"/>
        </authorList>
    </citation>
    <scope>IDENTIFICATION</scope>
</reference>
<dbReference type="Gene3D" id="3.30.70.330">
    <property type="match status" value="2"/>
</dbReference>
<organism evidence="10 11">
    <name type="scientific">Sinocyclocheilus grahami</name>
    <name type="common">Dianchi golden-line fish</name>
    <name type="synonym">Barbus grahami</name>
    <dbReference type="NCBI Taxonomy" id="75366"/>
    <lineage>
        <taxon>Eukaryota</taxon>
        <taxon>Metazoa</taxon>
        <taxon>Chordata</taxon>
        <taxon>Craniata</taxon>
        <taxon>Vertebrata</taxon>
        <taxon>Euteleostomi</taxon>
        <taxon>Actinopterygii</taxon>
        <taxon>Neopterygii</taxon>
        <taxon>Teleostei</taxon>
        <taxon>Ostariophysi</taxon>
        <taxon>Cypriniformes</taxon>
        <taxon>Cyprinidae</taxon>
        <taxon>Cyprininae</taxon>
        <taxon>Sinocyclocheilus</taxon>
    </lineage>
</organism>
<dbReference type="InParanoid" id="A0A672MFH9"/>
<evidence type="ECO:0000313" key="10">
    <source>
        <dbReference type="Ensembl" id="ENSSGRP00000034060.1"/>
    </source>
</evidence>
<evidence type="ECO:0000256" key="3">
    <source>
        <dbReference type="ARBA" id="ARBA00022481"/>
    </source>
</evidence>
<dbReference type="AlphaFoldDB" id="A0A672MFH9"/>
<sequence length="186" mass="21161">ECRPKSKATSCCLLSCRKMFIGGLSWDTSKTDLTDYLSKFGEVLDCTIKTDPMTGRSRGFGFVLFRDAESVDRVLELKEHKLDGKLIDPKRAKAMKGKEPPKKVFVGGLSPDTSEDGVFFSQKIESIELPMDTKTNERRGFCFVTYVSEDPVHQLLENRYHQLGSGKVCGYHHYIIFDRHAYLDLH</sequence>
<dbReference type="PANTHER" id="PTHR48033">
    <property type="entry name" value="RNA-BINDING (RRM/RBD/RNP MOTIFS) FAMILY PROTEIN"/>
    <property type="match status" value="1"/>
</dbReference>
<dbReference type="GO" id="GO:0005737">
    <property type="term" value="C:cytoplasm"/>
    <property type="evidence" value="ECO:0007669"/>
    <property type="project" value="UniProtKB-SubCell"/>
</dbReference>
<evidence type="ECO:0000256" key="6">
    <source>
        <dbReference type="ARBA" id="ARBA00022884"/>
    </source>
</evidence>
<dbReference type="Ensembl" id="ENSSGRT00000036571.1">
    <property type="protein sequence ID" value="ENSSGRP00000034060.1"/>
    <property type="gene ID" value="ENSSGRG00000018929.1"/>
</dbReference>
<keyword evidence="5" id="KW-0677">Repeat</keyword>
<dbReference type="FunFam" id="3.30.70.330:FF:000030">
    <property type="entry name" value="Heterogeneous nuclear ribonucleoprotein d0 isoform"/>
    <property type="match status" value="1"/>
</dbReference>
<dbReference type="SUPFAM" id="SSF54928">
    <property type="entry name" value="RNA-binding domain, RBD"/>
    <property type="match status" value="1"/>
</dbReference>
<evidence type="ECO:0000256" key="4">
    <source>
        <dbReference type="ARBA" id="ARBA00022490"/>
    </source>
</evidence>
<dbReference type="PANTHER" id="PTHR48033:SF2">
    <property type="entry name" value="HETEROGENEOUS NUCLEAR RIBONUCLEOPROTEIN D-LIKE"/>
    <property type="match status" value="1"/>
</dbReference>
<evidence type="ECO:0000313" key="11">
    <source>
        <dbReference type="Proteomes" id="UP000472262"/>
    </source>
</evidence>
<dbReference type="GO" id="GO:0008143">
    <property type="term" value="F:poly(A) binding"/>
    <property type="evidence" value="ECO:0007669"/>
    <property type="project" value="TreeGrafter"/>
</dbReference>
<dbReference type="InterPro" id="IPR035979">
    <property type="entry name" value="RBD_domain_sf"/>
</dbReference>
<dbReference type="GO" id="GO:0000785">
    <property type="term" value="C:chromatin"/>
    <property type="evidence" value="ECO:0007669"/>
    <property type="project" value="TreeGrafter"/>
</dbReference>
<reference evidence="10" key="1">
    <citation type="submission" date="2025-08" db="UniProtKB">
        <authorList>
            <consortium name="Ensembl"/>
        </authorList>
    </citation>
    <scope>IDENTIFICATION</scope>
</reference>
<name>A0A672MFH9_SINGR</name>
<keyword evidence="11" id="KW-1185">Reference proteome</keyword>
<evidence type="ECO:0000256" key="8">
    <source>
        <dbReference type="PROSITE-ProRule" id="PRU00176"/>
    </source>
</evidence>
<evidence type="ECO:0000259" key="9">
    <source>
        <dbReference type="PROSITE" id="PS50102"/>
    </source>
</evidence>
<dbReference type="SMART" id="SM00360">
    <property type="entry name" value="RRM"/>
    <property type="match status" value="2"/>
</dbReference>
<keyword evidence="7" id="KW-0539">Nucleus</keyword>
<dbReference type="Pfam" id="PF00076">
    <property type="entry name" value="RRM_1"/>
    <property type="match status" value="2"/>
</dbReference>